<comment type="caution">
    <text evidence="1">The sequence shown here is derived from an EMBL/GenBank/DDBJ whole genome shotgun (WGS) entry which is preliminary data.</text>
</comment>
<sequence length="56" mass="6362">MRGAEKILNPPNVKLAIAAYHTLPDGKPEFPDILSYLKSKGMKIWTKNKIFIYAKT</sequence>
<evidence type="ECO:0000313" key="1">
    <source>
        <dbReference type="EMBL" id="GAI35964.1"/>
    </source>
</evidence>
<proteinExistence type="predicted"/>
<name>X1PYF0_9ZZZZ</name>
<gene>
    <name evidence="1" type="ORF">S06H3_43981</name>
</gene>
<protein>
    <submittedName>
        <fullName evidence="1">Uncharacterized protein</fullName>
    </submittedName>
</protein>
<organism evidence="1">
    <name type="scientific">marine sediment metagenome</name>
    <dbReference type="NCBI Taxonomy" id="412755"/>
    <lineage>
        <taxon>unclassified sequences</taxon>
        <taxon>metagenomes</taxon>
        <taxon>ecological metagenomes</taxon>
    </lineage>
</organism>
<accession>X1PYF0</accession>
<reference evidence="1" key="1">
    <citation type="journal article" date="2014" name="Front. Microbiol.">
        <title>High frequency of phylogenetically diverse reductive dehalogenase-homologous genes in deep subseafloor sedimentary metagenomes.</title>
        <authorList>
            <person name="Kawai M."/>
            <person name="Futagami T."/>
            <person name="Toyoda A."/>
            <person name="Takaki Y."/>
            <person name="Nishi S."/>
            <person name="Hori S."/>
            <person name="Arai W."/>
            <person name="Tsubouchi T."/>
            <person name="Morono Y."/>
            <person name="Uchiyama I."/>
            <person name="Ito T."/>
            <person name="Fujiyama A."/>
            <person name="Inagaki F."/>
            <person name="Takami H."/>
        </authorList>
    </citation>
    <scope>NUCLEOTIDE SEQUENCE</scope>
    <source>
        <strain evidence="1">Expedition CK06-06</strain>
    </source>
</reference>
<dbReference type="AlphaFoldDB" id="X1PYF0"/>
<dbReference type="EMBL" id="BARV01027323">
    <property type="protein sequence ID" value="GAI35964.1"/>
    <property type="molecule type" value="Genomic_DNA"/>
</dbReference>